<organism evidence="3">
    <name type="scientific">Proteinivorax hydrogeniformans</name>
    <dbReference type="NCBI Taxonomy" id="1826727"/>
    <lineage>
        <taxon>Bacteria</taxon>
        <taxon>Bacillati</taxon>
        <taxon>Bacillota</taxon>
        <taxon>Clostridia</taxon>
        <taxon>Eubacteriales</taxon>
        <taxon>Proteinivoracaceae</taxon>
        <taxon>Proteinivorax</taxon>
    </lineage>
</organism>
<dbReference type="NCBIfam" id="NF001813">
    <property type="entry name" value="PRK00549.1"/>
    <property type="match status" value="1"/>
</dbReference>
<dbReference type="EMBL" id="CP159485">
    <property type="protein sequence ID" value="XCI27442.1"/>
    <property type="molecule type" value="Genomic_DNA"/>
</dbReference>
<evidence type="ECO:0000313" key="3">
    <source>
        <dbReference type="EMBL" id="XCI27442.1"/>
    </source>
</evidence>
<comment type="similarity">
    <text evidence="1">Belongs to the CinA family.</text>
</comment>
<dbReference type="NCBIfam" id="TIGR00199">
    <property type="entry name" value="PncC_domain"/>
    <property type="match status" value="1"/>
</dbReference>
<gene>
    <name evidence="1" type="primary">cinA</name>
    <name evidence="3" type="ORF">PRVXH_001340</name>
</gene>
<dbReference type="InterPro" id="IPR036653">
    <property type="entry name" value="CinA-like_C"/>
</dbReference>
<dbReference type="Gene3D" id="3.90.950.20">
    <property type="entry name" value="CinA-like"/>
    <property type="match status" value="1"/>
</dbReference>
<dbReference type="HAMAP" id="MF_00226_B">
    <property type="entry name" value="CinA_B"/>
    <property type="match status" value="1"/>
</dbReference>
<dbReference type="SUPFAM" id="SSF142433">
    <property type="entry name" value="CinA-like"/>
    <property type="match status" value="1"/>
</dbReference>
<dbReference type="InterPro" id="IPR036425">
    <property type="entry name" value="MoaB/Mog-like_dom_sf"/>
</dbReference>
<dbReference type="SUPFAM" id="SSF53218">
    <property type="entry name" value="Molybdenum cofactor biosynthesis proteins"/>
    <property type="match status" value="1"/>
</dbReference>
<dbReference type="PANTHER" id="PTHR13939">
    <property type="entry name" value="NICOTINAMIDE-NUCLEOTIDE AMIDOHYDROLASE PNCC"/>
    <property type="match status" value="1"/>
</dbReference>
<dbReference type="PIRSF" id="PIRSF006728">
    <property type="entry name" value="CinA"/>
    <property type="match status" value="1"/>
</dbReference>
<evidence type="ECO:0000256" key="1">
    <source>
        <dbReference type="HAMAP-Rule" id="MF_00226"/>
    </source>
</evidence>
<name>A0AAU8HNQ8_9FIRM</name>
<dbReference type="NCBIfam" id="TIGR00177">
    <property type="entry name" value="molyb_syn"/>
    <property type="match status" value="1"/>
</dbReference>
<evidence type="ECO:0000259" key="2">
    <source>
        <dbReference type="SMART" id="SM00852"/>
    </source>
</evidence>
<dbReference type="Gene3D" id="3.30.70.2860">
    <property type="match status" value="1"/>
</dbReference>
<dbReference type="InterPro" id="IPR050101">
    <property type="entry name" value="CinA"/>
</dbReference>
<dbReference type="InterPro" id="IPR008136">
    <property type="entry name" value="CinA_C"/>
</dbReference>
<dbReference type="Pfam" id="PF02464">
    <property type="entry name" value="CinA"/>
    <property type="match status" value="1"/>
</dbReference>
<dbReference type="InterPro" id="IPR008135">
    <property type="entry name" value="Competence-induced_CinA"/>
</dbReference>
<proteinExistence type="inferred from homology"/>
<protein>
    <recommendedName>
        <fullName evidence="1">Putative competence-damage inducible protein</fullName>
    </recommendedName>
</protein>
<dbReference type="CDD" id="cd00885">
    <property type="entry name" value="cinA"/>
    <property type="match status" value="1"/>
</dbReference>
<reference evidence="3" key="1">
    <citation type="journal article" date="2018" name="Antonie Van Leeuwenhoek">
        <title>Proteinivorax hydrogeniformans sp. nov., an anaerobic, haloalkaliphilic bacterium fermenting proteinaceous compounds with high hydrogen production.</title>
        <authorList>
            <person name="Boltyanskaya Y."/>
            <person name="Detkova E."/>
            <person name="Pimenov N."/>
            <person name="Kevbrin V."/>
        </authorList>
    </citation>
    <scope>NUCLEOTIDE SEQUENCE</scope>
    <source>
        <strain evidence="3">Z-710</strain>
    </source>
</reference>
<dbReference type="NCBIfam" id="TIGR00200">
    <property type="entry name" value="cinA_nterm"/>
    <property type="match status" value="1"/>
</dbReference>
<dbReference type="AlphaFoldDB" id="A0AAU8HNQ8"/>
<dbReference type="SMART" id="SM00852">
    <property type="entry name" value="MoCF_biosynth"/>
    <property type="match status" value="1"/>
</dbReference>
<dbReference type="PANTHER" id="PTHR13939:SF0">
    <property type="entry name" value="NMN AMIDOHYDROLASE-LIKE PROTEIN YFAY"/>
    <property type="match status" value="1"/>
</dbReference>
<feature type="domain" description="MoaB/Mog" evidence="2">
    <location>
        <begin position="4"/>
        <end position="171"/>
    </location>
</feature>
<dbReference type="Pfam" id="PF00994">
    <property type="entry name" value="MoCF_biosynth"/>
    <property type="match status" value="1"/>
</dbReference>
<accession>A0AAU8HNQ8</accession>
<dbReference type="InterPro" id="IPR041424">
    <property type="entry name" value="CinA_KH"/>
</dbReference>
<dbReference type="InterPro" id="IPR001453">
    <property type="entry name" value="MoaB/Mog_dom"/>
</dbReference>
<dbReference type="Pfam" id="PF18146">
    <property type="entry name" value="CinA_KH"/>
    <property type="match status" value="1"/>
</dbReference>
<dbReference type="Gene3D" id="3.40.980.10">
    <property type="entry name" value="MoaB/Mog-like domain"/>
    <property type="match status" value="1"/>
</dbReference>
<dbReference type="RefSeq" id="WP_353892020.1">
    <property type="nucleotide sequence ID" value="NZ_CP159485.1"/>
</dbReference>
<reference evidence="3" key="2">
    <citation type="submission" date="2024-06" db="EMBL/GenBank/DDBJ databases">
        <authorList>
            <person name="Petrova K.O."/>
            <person name="Toshchakov S.V."/>
            <person name="Boltjanskaja Y.V."/>
            <person name="Kevbrin V.V."/>
        </authorList>
    </citation>
    <scope>NUCLEOTIDE SEQUENCE</scope>
    <source>
        <strain evidence="3">Z-710</strain>
    </source>
</reference>
<sequence length="409" mass="44840">MKSEIINVGSEILLGDILNTNAKYLSSKLNEYGFSIYYQTSVGDNADRLKSILSLALNRSDFIFVSGGLGPTQDDITREVTSDLLGLPLELCDELAEEIGSFFEERGIKMPQNNLRQAKVPKGAKILKNSSGTAPGLLIEQNNKNIVLLPGPPHELKAVLEESLLPLKMFSLAKPILSTTVKTYGIGESQLVEEIEDILNNQTNPTIAPLAKDDGVHLRLTYKGDHKKAKEHFSKYKDLLNERVGSYIWGYDSQELNEIIIDTCIDKKLKISTVESCTAGAIASVLTDVSGSSKVFTGGNVVYTEGAKKEFLQSQEDIKNGGVEQNLTDKLAERLYHNTGSDVCIAITGALGPSSPHVDVSVGEIYISTLVMKNLKSHKFKFKGSRETIKKRAVLSALFCILKELKKTN</sequence>